<feature type="non-terminal residue" evidence="2">
    <location>
        <position position="1"/>
    </location>
</feature>
<comment type="caution">
    <text evidence="2">The sequence shown here is derived from an EMBL/GenBank/DDBJ whole genome shotgun (WGS) entry which is preliminary data.</text>
</comment>
<keyword evidence="3" id="KW-1185">Reference proteome</keyword>
<accession>A0A2S4PW11</accession>
<evidence type="ECO:0000313" key="3">
    <source>
        <dbReference type="Proteomes" id="UP000237438"/>
    </source>
</evidence>
<dbReference type="AlphaFoldDB" id="A0A2S4PW11"/>
<gene>
    <name evidence="2" type="ORF">EPUL_003090</name>
</gene>
<feature type="compositionally biased region" description="Basic and acidic residues" evidence="1">
    <location>
        <begin position="184"/>
        <end position="198"/>
    </location>
</feature>
<dbReference type="Proteomes" id="UP000237438">
    <property type="component" value="Unassembled WGS sequence"/>
</dbReference>
<evidence type="ECO:0000256" key="1">
    <source>
        <dbReference type="SAM" id="MobiDB-lite"/>
    </source>
</evidence>
<sequence length="198" mass="22123">PSQPPSTSIPLNTTVANRLIHEPAPTSKSILLVISQNNIEKEMGHVSKFIPQELAENVAIRQRRECAWYARILNCTNFIRNNDSMLAKFKDGISNFKPVAMATPITIPKLMAIHGPSQVTQPRENPIAQSSWATVTRNGQKKARVTKYNTVKSTRVKKANHVPKAPNNLPRRQAPEGNSTPPSDSDKRILLRLPQEHE</sequence>
<dbReference type="OrthoDB" id="3606391at2759"/>
<protein>
    <submittedName>
        <fullName evidence="2">Uncharacterized protein</fullName>
    </submittedName>
</protein>
<organism evidence="2 3">
    <name type="scientific">Erysiphe pulchra</name>
    <dbReference type="NCBI Taxonomy" id="225359"/>
    <lineage>
        <taxon>Eukaryota</taxon>
        <taxon>Fungi</taxon>
        <taxon>Dikarya</taxon>
        <taxon>Ascomycota</taxon>
        <taxon>Pezizomycotina</taxon>
        <taxon>Leotiomycetes</taxon>
        <taxon>Erysiphales</taxon>
        <taxon>Erysiphaceae</taxon>
        <taxon>Erysiphe</taxon>
    </lineage>
</organism>
<reference evidence="2 3" key="1">
    <citation type="submission" date="2017-10" db="EMBL/GenBank/DDBJ databases">
        <title>Development of genomic resources for the powdery mildew, Erysiphe pulchra.</title>
        <authorList>
            <person name="Wadl P.A."/>
            <person name="Mack B.M."/>
            <person name="Moore G."/>
            <person name="Beltz S.B."/>
        </authorList>
    </citation>
    <scope>NUCLEOTIDE SEQUENCE [LARGE SCALE GENOMIC DNA]</scope>
    <source>
        <strain evidence="2">Cflorida</strain>
    </source>
</reference>
<evidence type="ECO:0000313" key="2">
    <source>
        <dbReference type="EMBL" id="POS86229.1"/>
    </source>
</evidence>
<proteinExistence type="predicted"/>
<name>A0A2S4PW11_9PEZI</name>
<feature type="region of interest" description="Disordered" evidence="1">
    <location>
        <begin position="155"/>
        <end position="198"/>
    </location>
</feature>
<dbReference type="EMBL" id="PEDP01000375">
    <property type="protein sequence ID" value="POS86229.1"/>
    <property type="molecule type" value="Genomic_DNA"/>
</dbReference>